<name>A0AA94YJU7_9CAUD</name>
<evidence type="ECO:0000259" key="2">
    <source>
        <dbReference type="Pfam" id="PF09158"/>
    </source>
</evidence>
<dbReference type="InterPro" id="IPR015241">
    <property type="entry name" value="MotA_Tscrpt_reg_C"/>
</dbReference>
<reference evidence="3" key="1">
    <citation type="submission" date="2022-09" db="EMBL/GenBank/DDBJ databases">
        <title>On Diversity and Genetic Richness: Insights on Aeromonad Phage Diversity through Physicochemical and Molecular Analysis.</title>
        <authorList>
            <person name="Papa D.M."/>
            <person name="Rousseau G."/>
            <person name="Tremblay D."/>
            <person name="Labrie S."/>
            <person name="Gutierrez T.A."/>
            <person name="Ramos J.D."/>
            <person name="Moineau S."/>
        </authorList>
    </citation>
    <scope>NUCLEOTIDE SEQUENCE</scope>
</reference>
<dbReference type="InterPro" id="IPR036474">
    <property type="entry name" value="MotA_Tscrpt_reg_C_sf"/>
</dbReference>
<gene>
    <name evidence="3" type="primary">motA</name>
    <name evidence="3" type="ORF">NPHMPGLK_00146</name>
</gene>
<protein>
    <submittedName>
        <fullName evidence="3">Middle transcription regulatory protein</fullName>
    </submittedName>
</protein>
<evidence type="ECO:0000313" key="3">
    <source>
        <dbReference type="EMBL" id="UYD60481.1"/>
    </source>
</evidence>
<evidence type="ECO:0000259" key="1">
    <source>
        <dbReference type="Pfam" id="PF09114"/>
    </source>
</evidence>
<dbReference type="InterPro" id="IPR015198">
    <property type="entry name" value="Phage_T4_MotA_Tscrpt_reg_N"/>
</dbReference>
<sequence length="217" mass="23990">MTMTKIEAIAKVLNNAGISANASSVFIEVAKKAFITASEIAQNTEMNKNAVYSNIGVMLKKGLIEKSGDGYATTEDGDVILVEAAQMWKAAQPVEEVKVEKKKGTRKSREITAEMTSLMEKISALVEENIGLKAVEIYRQNYQIIFSKRTAEGYRKFEVLNNGKFRIFGYKVAEDKLEAFRQVGAEIKVGGSNTYIDIEQNEVNIAKVMQIAVGFSI</sequence>
<dbReference type="Pfam" id="PF09158">
    <property type="entry name" value="MotCF"/>
    <property type="match status" value="1"/>
</dbReference>
<feature type="domain" description="Transcription regulator MotA C-terminal" evidence="2">
    <location>
        <begin position="119"/>
        <end position="212"/>
    </location>
</feature>
<proteinExistence type="predicted"/>
<dbReference type="Pfam" id="PF09114">
    <property type="entry name" value="MotA_activ"/>
    <property type="match status" value="1"/>
</dbReference>
<dbReference type="SUPFAM" id="SSF69652">
    <property type="entry name" value="DNA-binding C-terminal domain of the transcription factor MotA"/>
    <property type="match status" value="1"/>
</dbReference>
<dbReference type="InterPro" id="IPR036388">
    <property type="entry name" value="WH-like_DNA-bd_sf"/>
</dbReference>
<feature type="domain" description="Bacteriophage T4 MotA transcription regulator N-terminal" evidence="1">
    <location>
        <begin position="8"/>
        <end position="89"/>
    </location>
</feature>
<dbReference type="EMBL" id="OP380605">
    <property type="protein sequence ID" value="UYD60481.1"/>
    <property type="molecule type" value="Genomic_DNA"/>
</dbReference>
<dbReference type="SUPFAM" id="SSF46785">
    <property type="entry name" value="Winged helix' DNA-binding domain"/>
    <property type="match status" value="1"/>
</dbReference>
<organism evidence="3">
    <name type="scientific">Aeromonas phage vB_AehM_DM2</name>
    <dbReference type="NCBI Taxonomy" id="2973716"/>
    <lineage>
        <taxon>Viruses</taxon>
        <taxon>Duplodnaviria</taxon>
        <taxon>Heunggongvirae</taxon>
        <taxon>Uroviricota</taxon>
        <taxon>Caudoviricetes</taxon>
        <taxon>Pantevenvirales</taxon>
        <taxon>Straboviridae</taxon>
        <taxon>Biquartavirus</taxon>
    </lineage>
</organism>
<accession>A0AA94YJU7</accession>
<dbReference type="Gene3D" id="1.10.10.10">
    <property type="entry name" value="Winged helix-like DNA-binding domain superfamily/Winged helix DNA-binding domain"/>
    <property type="match status" value="1"/>
</dbReference>
<dbReference type="InterPro" id="IPR036390">
    <property type="entry name" value="WH_DNA-bd_sf"/>
</dbReference>
<dbReference type="Gene3D" id="3.90.1150.20">
    <property type="entry name" value="Transcription regulator MotA, C-terminal domain"/>
    <property type="match status" value="1"/>
</dbReference>